<dbReference type="Pfam" id="PF12724">
    <property type="entry name" value="Flavodoxin_5"/>
    <property type="match status" value="1"/>
</dbReference>
<dbReference type="STRING" id="1261640.BHK98_11515"/>
<feature type="domain" description="Flavodoxin" evidence="1">
    <location>
        <begin position="1"/>
        <end position="69"/>
    </location>
</feature>
<dbReference type="InterPro" id="IPR029039">
    <property type="entry name" value="Flavoprotein-like_sf"/>
</dbReference>
<dbReference type="AlphaFoldDB" id="A0A1Q9JKF7"/>
<dbReference type="EMBL" id="MJIE01000001">
    <property type="protein sequence ID" value="OLR56641.1"/>
    <property type="molecule type" value="Genomic_DNA"/>
</dbReference>
<evidence type="ECO:0000259" key="1">
    <source>
        <dbReference type="Pfam" id="PF12724"/>
    </source>
</evidence>
<sequence>MIIYFSATGNSKYVAEQLAEDRERLIFIPDAVDQGNYVFTVEPDERVGIISPTCCWTLPGIVEDFLKKMEACH</sequence>
<gene>
    <name evidence="2" type="ORF">BHK98_11515</name>
</gene>
<proteinExistence type="predicted"/>
<name>A0A1Q9JKF7_9FIRM</name>
<evidence type="ECO:0000313" key="3">
    <source>
        <dbReference type="Proteomes" id="UP000187404"/>
    </source>
</evidence>
<protein>
    <recommendedName>
        <fullName evidence="1">Flavodoxin domain-containing protein</fullName>
    </recommendedName>
</protein>
<comment type="caution">
    <text evidence="2">The sequence shown here is derived from an EMBL/GenBank/DDBJ whole genome shotgun (WGS) entry which is preliminary data.</text>
</comment>
<organism evidence="2 3">
    <name type="scientific">Hornefia porci</name>
    <dbReference type="NCBI Taxonomy" id="2652292"/>
    <lineage>
        <taxon>Bacteria</taxon>
        <taxon>Bacillati</taxon>
        <taxon>Bacillota</taxon>
        <taxon>Clostridia</taxon>
        <taxon>Peptostreptococcales</taxon>
        <taxon>Anaerovoracaceae</taxon>
        <taxon>Hornefia</taxon>
    </lineage>
</organism>
<dbReference type="OrthoDB" id="9813995at2"/>
<dbReference type="SUPFAM" id="SSF52218">
    <property type="entry name" value="Flavoproteins"/>
    <property type="match status" value="1"/>
</dbReference>
<dbReference type="Gene3D" id="3.40.50.360">
    <property type="match status" value="1"/>
</dbReference>
<evidence type="ECO:0000313" key="2">
    <source>
        <dbReference type="EMBL" id="OLR56641.1"/>
    </source>
</evidence>
<dbReference type="Proteomes" id="UP000187404">
    <property type="component" value="Unassembled WGS sequence"/>
</dbReference>
<keyword evidence="3" id="KW-1185">Reference proteome</keyword>
<reference evidence="2 3" key="1">
    <citation type="journal article" date="2016" name="Appl. Environ. Microbiol.">
        <title>Function and Phylogeny of Bacterial Butyryl Coenzyme A:Acetate Transferases and Their Diversity in the Proximal Colon of Swine.</title>
        <authorList>
            <person name="Trachsel J."/>
            <person name="Bayles D.O."/>
            <person name="Looft T."/>
            <person name="Levine U.Y."/>
            <person name="Allen H.K."/>
        </authorList>
    </citation>
    <scope>NUCLEOTIDE SEQUENCE [LARGE SCALE GENOMIC DNA]</scope>
    <source>
        <strain evidence="2 3">68-3-10</strain>
    </source>
</reference>
<dbReference type="InterPro" id="IPR026816">
    <property type="entry name" value="Flavodoxin_dom"/>
</dbReference>
<accession>A0A1Q9JKF7</accession>
<dbReference type="RefSeq" id="WP_075714414.1">
    <property type="nucleotide sequence ID" value="NZ_MJIE01000001.1"/>
</dbReference>